<keyword evidence="2" id="KW-0808">Transferase</keyword>
<dbReference type="InterPro" id="IPR016181">
    <property type="entry name" value="Acyl_CoA_acyltransferase"/>
</dbReference>
<reference evidence="2 3" key="1">
    <citation type="submission" date="2018-11" db="EMBL/GenBank/DDBJ databases">
        <title>Genomes From Bacteria Associated with the Canine Oral Cavity: a Test Case for Automated Genome-Based Taxonomic Assignment.</title>
        <authorList>
            <person name="Coil D.A."/>
            <person name="Jospin G."/>
            <person name="Darling A.E."/>
            <person name="Wallis C."/>
            <person name="Davis I.J."/>
            <person name="Harris S."/>
            <person name="Eisen J.A."/>
            <person name="Holcombe L.J."/>
            <person name="O'Flynn C."/>
        </authorList>
    </citation>
    <scope>NUCLEOTIDE SEQUENCE [LARGE SCALE GENOMIC DNA]</scope>
    <source>
        <strain evidence="2 3">OH4621_COT-116</strain>
    </source>
</reference>
<sequence length="155" mass="18453">MNIELVKINVDEAEKIWKMQIDAFRGLLDLYQDFDTSPGNETIEKVKMKLLQGYTYYYYIYANEVLVGGIRVIDRKDGSRKRVAPVFITEKYRNKGIAQRAFYEIEKLHGEKNWELDTIFQEKGNCHLYEKLGYKKIGEIERINDRMDIVHYIKD</sequence>
<dbReference type="Pfam" id="PF00583">
    <property type="entry name" value="Acetyltransf_1"/>
    <property type="match status" value="1"/>
</dbReference>
<evidence type="ECO:0000259" key="1">
    <source>
        <dbReference type="PROSITE" id="PS51186"/>
    </source>
</evidence>
<dbReference type="Proteomes" id="UP000281771">
    <property type="component" value="Unassembled WGS sequence"/>
</dbReference>
<accession>A0A3P1VC69</accession>
<dbReference type="AlphaFoldDB" id="A0A3P1VC69"/>
<evidence type="ECO:0000313" key="3">
    <source>
        <dbReference type="Proteomes" id="UP000281771"/>
    </source>
</evidence>
<dbReference type="Gene3D" id="3.40.630.30">
    <property type="match status" value="1"/>
</dbReference>
<dbReference type="InterPro" id="IPR000182">
    <property type="entry name" value="GNAT_dom"/>
</dbReference>
<organism evidence="2 3">
    <name type="scientific">Streptococcus minor</name>
    <dbReference type="NCBI Taxonomy" id="229549"/>
    <lineage>
        <taxon>Bacteria</taxon>
        <taxon>Bacillati</taxon>
        <taxon>Bacillota</taxon>
        <taxon>Bacilli</taxon>
        <taxon>Lactobacillales</taxon>
        <taxon>Streptococcaceae</taxon>
        <taxon>Streptococcus</taxon>
    </lineage>
</organism>
<dbReference type="EMBL" id="RQZA01000002">
    <property type="protein sequence ID" value="RRD31769.1"/>
    <property type="molecule type" value="Genomic_DNA"/>
</dbReference>
<gene>
    <name evidence="2" type="ORF">EII38_03180</name>
</gene>
<evidence type="ECO:0000313" key="2">
    <source>
        <dbReference type="EMBL" id="RRD31769.1"/>
    </source>
</evidence>
<dbReference type="RefSeq" id="WP_124776004.1">
    <property type="nucleotide sequence ID" value="NZ_RQZA01000002.1"/>
</dbReference>
<keyword evidence="3" id="KW-1185">Reference proteome</keyword>
<comment type="caution">
    <text evidence="2">The sequence shown here is derived from an EMBL/GenBank/DDBJ whole genome shotgun (WGS) entry which is preliminary data.</text>
</comment>
<name>A0A3P1VC69_9STRE</name>
<dbReference type="PROSITE" id="PS51186">
    <property type="entry name" value="GNAT"/>
    <property type="match status" value="1"/>
</dbReference>
<proteinExistence type="predicted"/>
<protein>
    <submittedName>
        <fullName evidence="2">GNAT family N-acetyltransferase</fullName>
    </submittedName>
</protein>
<dbReference type="SUPFAM" id="SSF55729">
    <property type="entry name" value="Acyl-CoA N-acyltransferases (Nat)"/>
    <property type="match status" value="1"/>
</dbReference>
<dbReference type="GO" id="GO:0016747">
    <property type="term" value="F:acyltransferase activity, transferring groups other than amino-acyl groups"/>
    <property type="evidence" value="ECO:0007669"/>
    <property type="project" value="InterPro"/>
</dbReference>
<feature type="domain" description="N-acetyltransferase" evidence="1">
    <location>
        <begin position="3"/>
        <end position="155"/>
    </location>
</feature>